<dbReference type="Pfam" id="PF00397">
    <property type="entry name" value="WW"/>
    <property type="match status" value="1"/>
</dbReference>
<evidence type="ECO:0000256" key="4">
    <source>
        <dbReference type="ARBA" id="ARBA00023015"/>
    </source>
</evidence>
<evidence type="ECO:0000256" key="5">
    <source>
        <dbReference type="ARBA" id="ARBA00023159"/>
    </source>
</evidence>
<evidence type="ECO:0000256" key="7">
    <source>
        <dbReference type="ARBA" id="ARBA00023242"/>
    </source>
</evidence>
<evidence type="ECO:0000256" key="6">
    <source>
        <dbReference type="ARBA" id="ARBA00023163"/>
    </source>
</evidence>
<dbReference type="GO" id="GO:0003713">
    <property type="term" value="F:transcription coactivator activity"/>
    <property type="evidence" value="ECO:0007669"/>
    <property type="project" value="TreeGrafter"/>
</dbReference>
<name>A0A7R8UAE1_HERIL</name>
<feature type="compositionally biased region" description="Low complexity" evidence="9">
    <location>
        <begin position="78"/>
        <end position="92"/>
    </location>
</feature>
<feature type="region of interest" description="Disordered" evidence="9">
    <location>
        <begin position="70"/>
        <end position="118"/>
    </location>
</feature>
<keyword evidence="7" id="KW-0539">Nucleus</keyword>
<dbReference type="Gene3D" id="6.20.430.10">
    <property type="match status" value="1"/>
</dbReference>
<dbReference type="Pfam" id="PF15238">
    <property type="entry name" value="TEADIR3"/>
    <property type="match status" value="1"/>
</dbReference>
<dbReference type="GO" id="GO:0045944">
    <property type="term" value="P:positive regulation of transcription by RNA polymerase II"/>
    <property type="evidence" value="ECO:0007669"/>
    <property type="project" value="TreeGrafter"/>
</dbReference>
<keyword evidence="4" id="KW-0805">Transcription regulation</keyword>
<evidence type="ECO:0000313" key="11">
    <source>
        <dbReference type="EMBL" id="CAD7077075.1"/>
    </source>
</evidence>
<evidence type="ECO:0000256" key="2">
    <source>
        <dbReference type="ARBA" id="ARBA00004496"/>
    </source>
</evidence>
<dbReference type="PROSITE" id="PS01159">
    <property type="entry name" value="WW_DOMAIN_1"/>
    <property type="match status" value="1"/>
</dbReference>
<feature type="region of interest" description="Disordered" evidence="9">
    <location>
        <begin position="1"/>
        <end position="22"/>
    </location>
</feature>
<dbReference type="GO" id="GO:0035329">
    <property type="term" value="P:hippo signaling"/>
    <property type="evidence" value="ECO:0007669"/>
    <property type="project" value="TreeGrafter"/>
</dbReference>
<dbReference type="PROSITE" id="PS50020">
    <property type="entry name" value="WW_DOMAIN_2"/>
    <property type="match status" value="1"/>
</dbReference>
<evidence type="ECO:0000256" key="3">
    <source>
        <dbReference type="ARBA" id="ARBA00022490"/>
    </source>
</evidence>
<sequence>MAVNNNNNATSPNLNNNTVVDPDSIKQGNLVVRIDQDSDDNLQALFDSVLKPGDTSRPLQVPLRMRKLPDSFFHPPASGSKSSSVSHSRANSTDSAFSTGSQTAIGSSGATGVTSAQPPVSTVASIANRGLAISHSRAHSSPASLQQTYAGLGGGNTQNNNATTGTTNGPPGANATGQTNPVVQHMKQRSYDVVSSIQLQAELGDLPVGWEQARTPEGQIYYLNHITKTTQWEDPRTQIAQQQQQAALAQQQTIQQTAATQAKDTTVDPLGSLPEGWEQAVTSSADYLQRASSLSTRSDLAQSNNWINIRNLEKEREYLKQRQQEIQHQDLLTRQNQQTMGLQMDPFLSGITDHTRQESGDSGLSLSSNNFSVTPDFLSNIDDGMDCLSESGNLDSLSGLDSADDLVPSLQLGDNLCTEMLNDVQSLINSPSTKPDNLNWYKMNIS</sequence>
<dbReference type="InterPro" id="IPR051583">
    <property type="entry name" value="YAP1"/>
</dbReference>
<feature type="domain" description="WW" evidence="10">
    <location>
        <begin position="204"/>
        <end position="237"/>
    </location>
</feature>
<organism evidence="11 12">
    <name type="scientific">Hermetia illucens</name>
    <name type="common">Black soldier fly</name>
    <dbReference type="NCBI Taxonomy" id="343691"/>
    <lineage>
        <taxon>Eukaryota</taxon>
        <taxon>Metazoa</taxon>
        <taxon>Ecdysozoa</taxon>
        <taxon>Arthropoda</taxon>
        <taxon>Hexapoda</taxon>
        <taxon>Insecta</taxon>
        <taxon>Pterygota</taxon>
        <taxon>Neoptera</taxon>
        <taxon>Endopterygota</taxon>
        <taxon>Diptera</taxon>
        <taxon>Brachycera</taxon>
        <taxon>Stratiomyomorpha</taxon>
        <taxon>Stratiomyidae</taxon>
        <taxon>Hermetiinae</taxon>
        <taxon>Hermetia</taxon>
    </lineage>
</organism>
<evidence type="ECO:0000256" key="8">
    <source>
        <dbReference type="ARBA" id="ARBA00038057"/>
    </source>
</evidence>
<comment type="similarity">
    <text evidence="8">Belongs to the YAP1 family.</text>
</comment>
<dbReference type="SUPFAM" id="SSF51045">
    <property type="entry name" value="WW domain"/>
    <property type="match status" value="1"/>
</dbReference>
<comment type="subcellular location">
    <subcellularLocation>
        <location evidence="2">Cytoplasm</location>
    </subcellularLocation>
    <subcellularLocation>
        <location evidence="1">Nucleus</location>
    </subcellularLocation>
</comment>
<dbReference type="InterPro" id="IPR053819">
    <property type="entry name" value="TEADIR3_omega_loop"/>
</dbReference>
<dbReference type="AlphaFoldDB" id="A0A7R8UAE1"/>
<protein>
    <recommendedName>
        <fullName evidence="10">WW domain-containing protein</fullName>
    </recommendedName>
</protein>
<feature type="compositionally biased region" description="Low complexity" evidence="9">
    <location>
        <begin position="1"/>
        <end position="17"/>
    </location>
</feature>
<keyword evidence="12" id="KW-1185">Reference proteome</keyword>
<dbReference type="SMART" id="SM00456">
    <property type="entry name" value="WW"/>
    <property type="match status" value="1"/>
</dbReference>
<keyword evidence="3" id="KW-0963">Cytoplasm</keyword>
<dbReference type="PANTHER" id="PTHR17616">
    <property type="entry name" value="YES-ASSOCIATED PROTEIN YAP1 FAMILY MEMBER"/>
    <property type="match status" value="1"/>
</dbReference>
<dbReference type="InterPro" id="IPR036020">
    <property type="entry name" value="WW_dom_sf"/>
</dbReference>
<evidence type="ECO:0000313" key="12">
    <source>
        <dbReference type="Proteomes" id="UP000594454"/>
    </source>
</evidence>
<dbReference type="CDD" id="cd00201">
    <property type="entry name" value="WW"/>
    <property type="match status" value="1"/>
</dbReference>
<feature type="compositionally biased region" description="Low complexity" evidence="9">
    <location>
        <begin position="157"/>
        <end position="177"/>
    </location>
</feature>
<accession>A0A7R8UAE1</accession>
<evidence type="ECO:0000256" key="9">
    <source>
        <dbReference type="SAM" id="MobiDB-lite"/>
    </source>
</evidence>
<evidence type="ECO:0000256" key="1">
    <source>
        <dbReference type="ARBA" id="ARBA00004123"/>
    </source>
</evidence>
<dbReference type="PANTHER" id="PTHR17616:SF8">
    <property type="entry name" value="TRANSCRIPTIONAL COACTIVATOR YORKIE"/>
    <property type="match status" value="1"/>
</dbReference>
<feature type="region of interest" description="Disordered" evidence="9">
    <location>
        <begin position="135"/>
        <end position="178"/>
    </location>
</feature>
<dbReference type="FunFam" id="2.20.70.10:FF:000012">
    <property type="entry name" value="transcriptional coactivator YAP1 isoform X2"/>
    <property type="match status" value="1"/>
</dbReference>
<dbReference type="Gene3D" id="2.20.70.10">
    <property type="match status" value="1"/>
</dbReference>
<feature type="compositionally biased region" description="Polar residues" evidence="9">
    <location>
        <begin position="139"/>
        <end position="149"/>
    </location>
</feature>
<evidence type="ECO:0000259" key="10">
    <source>
        <dbReference type="PROSITE" id="PS50020"/>
    </source>
</evidence>
<keyword evidence="6" id="KW-0804">Transcription</keyword>
<gene>
    <name evidence="11" type="ORF">HERILL_LOCUS451</name>
</gene>
<dbReference type="OrthoDB" id="2020426at2759"/>
<feature type="compositionally biased region" description="Polar residues" evidence="9">
    <location>
        <begin position="93"/>
        <end position="118"/>
    </location>
</feature>
<dbReference type="GO" id="GO:0005737">
    <property type="term" value="C:cytoplasm"/>
    <property type="evidence" value="ECO:0007669"/>
    <property type="project" value="UniProtKB-SubCell"/>
</dbReference>
<dbReference type="Proteomes" id="UP000594454">
    <property type="component" value="Chromosome 1"/>
</dbReference>
<dbReference type="EMBL" id="LR899009">
    <property type="protein sequence ID" value="CAD7077075.1"/>
    <property type="molecule type" value="Genomic_DNA"/>
</dbReference>
<keyword evidence="5" id="KW-0010">Activator</keyword>
<proteinExistence type="inferred from homology"/>
<dbReference type="GO" id="GO:0005634">
    <property type="term" value="C:nucleus"/>
    <property type="evidence" value="ECO:0007669"/>
    <property type="project" value="UniProtKB-SubCell"/>
</dbReference>
<reference evidence="11 12" key="1">
    <citation type="submission" date="2020-11" db="EMBL/GenBank/DDBJ databases">
        <authorList>
            <person name="Wallbank WR R."/>
            <person name="Pardo Diaz C."/>
            <person name="Kozak K."/>
            <person name="Martin S."/>
            <person name="Jiggins C."/>
            <person name="Moest M."/>
            <person name="Warren A I."/>
            <person name="Generalovic N T."/>
            <person name="Byers J.R.P. K."/>
            <person name="Montejo-Kovacevich G."/>
            <person name="Yen C E."/>
        </authorList>
    </citation>
    <scope>NUCLEOTIDE SEQUENCE [LARGE SCALE GENOMIC DNA]</scope>
</reference>
<dbReference type="InterPro" id="IPR001202">
    <property type="entry name" value="WW_dom"/>
</dbReference>